<accession>A0A212ILY8</accession>
<name>A0A212ILY8_9ENTR</name>
<gene>
    <name evidence="1" type="ORF">KL86CIT2_50050</name>
    <name evidence="2" type="ORF">KM92CIT3_80561</name>
</gene>
<protein>
    <submittedName>
        <fullName evidence="2">Uncharacterized protein</fullName>
    </submittedName>
</protein>
<dbReference type="RefSeq" id="WP_175329982.1">
    <property type="nucleotide sequence ID" value="NZ_LT598669.1"/>
</dbReference>
<dbReference type="EMBL" id="FLUB01000020">
    <property type="protein sequence ID" value="SBV67842.1"/>
    <property type="molecule type" value="Genomic_DNA"/>
</dbReference>
<sequence length="85" mass="9390">MAKVIFEFKSDFTKRVDKGVMDGFSASVEVEFDDDKKTSAGLLALVMGDIRKELIQMGMDELVKRLHENGMPAAHGVYAGEATQH</sequence>
<reference evidence="2" key="1">
    <citation type="submission" date="2016-04" db="EMBL/GenBank/DDBJ databases">
        <authorList>
            <person name="Evans L.H."/>
            <person name="Alamgir A."/>
            <person name="Owens N."/>
            <person name="Weber N.D."/>
            <person name="Virtaneva K."/>
            <person name="Barbian K."/>
            <person name="Babar A."/>
            <person name="Rosenke K."/>
        </authorList>
    </citation>
    <scope>NUCLEOTIDE SEQUENCE</scope>
    <source>
        <strain evidence="1">86-2</strain>
        <strain evidence="2">92-3</strain>
    </source>
</reference>
<proteinExistence type="predicted"/>
<evidence type="ECO:0000313" key="1">
    <source>
        <dbReference type="EMBL" id="SBV66198.1"/>
    </source>
</evidence>
<evidence type="ECO:0000313" key="2">
    <source>
        <dbReference type="EMBL" id="SBV67842.1"/>
    </source>
</evidence>
<dbReference type="EMBL" id="FLUA01000049">
    <property type="protein sequence ID" value="SBV66198.1"/>
    <property type="molecule type" value="Genomic_DNA"/>
</dbReference>
<dbReference type="AlphaFoldDB" id="A0A212ILY8"/>
<organism evidence="2">
    <name type="scientific">uncultured Citrobacter sp</name>
    <dbReference type="NCBI Taxonomy" id="200446"/>
    <lineage>
        <taxon>Bacteria</taxon>
        <taxon>Pseudomonadati</taxon>
        <taxon>Pseudomonadota</taxon>
        <taxon>Gammaproteobacteria</taxon>
        <taxon>Enterobacterales</taxon>
        <taxon>Enterobacteriaceae</taxon>
        <taxon>Citrobacter</taxon>
        <taxon>environmental samples</taxon>
    </lineage>
</organism>